<comment type="catalytic activity">
    <reaction evidence="5">
        <text>L-glutaminyl-[protein] + H2O = L-glutamyl-[protein] + NH4(+)</text>
        <dbReference type="Rhea" id="RHEA:16441"/>
        <dbReference type="Rhea" id="RHEA-COMP:10207"/>
        <dbReference type="Rhea" id="RHEA-COMP:10208"/>
        <dbReference type="ChEBI" id="CHEBI:15377"/>
        <dbReference type="ChEBI" id="CHEBI:28938"/>
        <dbReference type="ChEBI" id="CHEBI:29973"/>
        <dbReference type="ChEBI" id="CHEBI:30011"/>
        <dbReference type="EC" id="3.5.1.44"/>
    </reaction>
</comment>
<keyword evidence="1 5" id="KW-0963">Cytoplasm</keyword>
<accession>A0A7X0AXR0</accession>
<dbReference type="CDD" id="cd17541">
    <property type="entry name" value="REC_CheB-like"/>
    <property type="match status" value="1"/>
</dbReference>
<comment type="subcellular location">
    <subcellularLocation>
        <location evidence="5">Cytoplasm</location>
    </subcellularLocation>
</comment>
<evidence type="ECO:0000256" key="6">
    <source>
        <dbReference type="PROSITE-ProRule" id="PRU00050"/>
    </source>
</evidence>
<evidence type="ECO:0000259" key="9">
    <source>
        <dbReference type="PROSITE" id="PS50122"/>
    </source>
</evidence>
<name>A0A7X0AXR0_9PROT</name>
<feature type="domain" description="Response regulatory" evidence="8">
    <location>
        <begin position="3"/>
        <end position="120"/>
    </location>
</feature>
<dbReference type="SMART" id="SM00448">
    <property type="entry name" value="REC"/>
    <property type="match status" value="1"/>
</dbReference>
<comment type="function">
    <text evidence="5">Involved in chemotaxis. Part of a chemotaxis signal transduction system that modulates chemotaxis in response to various stimuli. Catalyzes the demethylation of specific methylglutamate residues introduced into the chemoreceptors (methyl-accepting chemotaxis proteins or MCP) by CheR. Also mediates the irreversible deamidation of specific glutamine residues to glutamic acid.</text>
</comment>
<dbReference type="PANTHER" id="PTHR42872:SF6">
    <property type="entry name" value="PROTEIN-GLUTAMATE METHYLESTERASE_PROTEIN-GLUTAMINE GLUTAMINASE"/>
    <property type="match status" value="1"/>
</dbReference>
<dbReference type="PANTHER" id="PTHR42872">
    <property type="entry name" value="PROTEIN-GLUTAMATE METHYLESTERASE/PROTEIN-GLUTAMINE GLUTAMINASE"/>
    <property type="match status" value="1"/>
</dbReference>
<gene>
    <name evidence="5" type="primary">cheB</name>
    <name evidence="10" type="ORF">FHS74_001580</name>
</gene>
<comment type="catalytic activity">
    <reaction evidence="4 5">
        <text>[protein]-L-glutamate 5-O-methyl ester + H2O = L-glutamyl-[protein] + methanol + H(+)</text>
        <dbReference type="Rhea" id="RHEA:23236"/>
        <dbReference type="Rhea" id="RHEA-COMP:10208"/>
        <dbReference type="Rhea" id="RHEA-COMP:10311"/>
        <dbReference type="ChEBI" id="CHEBI:15377"/>
        <dbReference type="ChEBI" id="CHEBI:15378"/>
        <dbReference type="ChEBI" id="CHEBI:17790"/>
        <dbReference type="ChEBI" id="CHEBI:29973"/>
        <dbReference type="ChEBI" id="CHEBI:82795"/>
        <dbReference type="EC" id="3.1.1.61"/>
    </reaction>
</comment>
<evidence type="ECO:0000256" key="3">
    <source>
        <dbReference type="ARBA" id="ARBA00022801"/>
    </source>
</evidence>
<evidence type="ECO:0000256" key="4">
    <source>
        <dbReference type="ARBA" id="ARBA00048267"/>
    </source>
</evidence>
<dbReference type="NCBIfam" id="NF001965">
    <property type="entry name" value="PRK00742.1"/>
    <property type="match status" value="1"/>
</dbReference>
<comment type="domain">
    <text evidence="5">Contains a C-terminal catalytic domain, and an N-terminal region which modulates catalytic activity.</text>
</comment>
<comment type="caution">
    <text evidence="10">The sequence shown here is derived from an EMBL/GenBank/DDBJ whole genome shotgun (WGS) entry which is preliminary data.</text>
</comment>
<feature type="active site" evidence="5 6">
    <location>
        <position position="199"/>
    </location>
</feature>
<organism evidence="10 11">
    <name type="scientific">Nitrospirillum iridis</name>
    <dbReference type="NCBI Taxonomy" id="765888"/>
    <lineage>
        <taxon>Bacteria</taxon>
        <taxon>Pseudomonadati</taxon>
        <taxon>Pseudomonadota</taxon>
        <taxon>Alphaproteobacteria</taxon>
        <taxon>Rhodospirillales</taxon>
        <taxon>Azospirillaceae</taxon>
        <taxon>Nitrospirillum</taxon>
    </lineage>
</organism>
<keyword evidence="2 5" id="KW-0145">Chemotaxis</keyword>
<keyword evidence="5 7" id="KW-0597">Phosphoprotein</keyword>
<evidence type="ECO:0000313" key="11">
    <source>
        <dbReference type="Proteomes" id="UP000539175"/>
    </source>
</evidence>
<protein>
    <recommendedName>
        <fullName evidence="5">Protein-glutamate methylesterase/protein-glutamine glutaminase</fullName>
        <ecNumber evidence="5">3.1.1.61</ecNumber>
        <ecNumber evidence="5">3.5.1.44</ecNumber>
    </recommendedName>
</protein>
<dbReference type="PROSITE" id="PS50110">
    <property type="entry name" value="RESPONSE_REGULATORY"/>
    <property type="match status" value="1"/>
</dbReference>
<dbReference type="HAMAP" id="MF_00099">
    <property type="entry name" value="CheB_chemtxs"/>
    <property type="match status" value="1"/>
</dbReference>
<feature type="domain" description="CheB-type methylesterase" evidence="9">
    <location>
        <begin position="160"/>
        <end position="350"/>
    </location>
</feature>
<sequence length="353" mass="36866">MIRVVVAEDSPTLREYLVSILSAEPGIEVVAIAVDGLQAVEAVARHRPDVVTMDIHMPRLGGLAATRRIMEETPCPIVVVSSTMSDHVAATFRALDAGAVAFVHRPVGVGHPRQAIEAAELAQTVRLMAEVKVVRRWASTSRLPRPEVVVRPMPEASLPGGTRPAVIAIGASTGGPVALQAILSRLPSDFPVPLLAVQHISPGFVSGFAEWLAGGSALPVQVAKAGDAPRPGHFYLAPDNAHMGLAVDGTIKLDQGAPENSARPAVSHLFRSVTRVHGARAVGVLLSGMGVDGAVELRELRDAGAVTFAQDKESSIVHGMPGAAIALSGATAVLKPDEIAARLVMLARKAEEK</sequence>
<evidence type="ECO:0000256" key="2">
    <source>
        <dbReference type="ARBA" id="ARBA00022500"/>
    </source>
</evidence>
<dbReference type="InterPro" id="IPR001789">
    <property type="entry name" value="Sig_transdc_resp-reg_receiver"/>
</dbReference>
<dbReference type="InterPro" id="IPR011006">
    <property type="entry name" value="CheY-like_superfamily"/>
</dbReference>
<dbReference type="CDD" id="cd16432">
    <property type="entry name" value="CheB_Rec"/>
    <property type="match status" value="1"/>
</dbReference>
<dbReference type="Pfam" id="PF00072">
    <property type="entry name" value="Response_reg"/>
    <property type="match status" value="1"/>
</dbReference>
<comment type="similarity">
    <text evidence="5">Belongs to the CheB family.</text>
</comment>
<dbReference type="Pfam" id="PF01339">
    <property type="entry name" value="CheB_methylest"/>
    <property type="match status" value="1"/>
</dbReference>
<dbReference type="GO" id="GO:0000156">
    <property type="term" value="F:phosphorelay response regulator activity"/>
    <property type="evidence" value="ECO:0007669"/>
    <property type="project" value="InterPro"/>
</dbReference>
<evidence type="ECO:0000256" key="7">
    <source>
        <dbReference type="PROSITE-ProRule" id="PRU00169"/>
    </source>
</evidence>
<dbReference type="AlphaFoldDB" id="A0A7X0AXR0"/>
<reference evidence="10 11" key="1">
    <citation type="submission" date="2020-08" db="EMBL/GenBank/DDBJ databases">
        <title>Genomic Encyclopedia of Type Strains, Phase IV (KMG-IV): sequencing the most valuable type-strain genomes for metagenomic binning, comparative biology and taxonomic classification.</title>
        <authorList>
            <person name="Goeker M."/>
        </authorList>
    </citation>
    <scope>NUCLEOTIDE SEQUENCE [LARGE SCALE GENOMIC DNA]</scope>
    <source>
        <strain evidence="10 11">DSM 22198</strain>
    </source>
</reference>
<dbReference type="EMBL" id="JACIIZ010000004">
    <property type="protein sequence ID" value="MBB6251035.1"/>
    <property type="molecule type" value="Genomic_DNA"/>
</dbReference>
<dbReference type="NCBIfam" id="NF009206">
    <property type="entry name" value="PRK12555.1"/>
    <property type="match status" value="1"/>
</dbReference>
<dbReference type="GO" id="GO:0006935">
    <property type="term" value="P:chemotaxis"/>
    <property type="evidence" value="ECO:0007669"/>
    <property type="project" value="UniProtKB-UniRule"/>
</dbReference>
<dbReference type="Proteomes" id="UP000539175">
    <property type="component" value="Unassembled WGS sequence"/>
</dbReference>
<proteinExistence type="inferred from homology"/>
<dbReference type="EC" id="3.1.1.61" evidence="5"/>
<dbReference type="PROSITE" id="PS50122">
    <property type="entry name" value="CHEB"/>
    <property type="match status" value="1"/>
</dbReference>
<feature type="modified residue" description="4-aspartylphosphate" evidence="5 7">
    <location>
        <position position="54"/>
    </location>
</feature>
<comment type="PTM">
    <text evidence="5">Phosphorylated by CheA. Phosphorylation of the N-terminal regulatory domain activates the methylesterase activity.</text>
</comment>
<dbReference type="GO" id="GO:0008984">
    <property type="term" value="F:protein-glutamate methylesterase activity"/>
    <property type="evidence" value="ECO:0007669"/>
    <property type="project" value="UniProtKB-UniRule"/>
</dbReference>
<evidence type="ECO:0000256" key="5">
    <source>
        <dbReference type="HAMAP-Rule" id="MF_00099"/>
    </source>
</evidence>
<evidence type="ECO:0000313" key="10">
    <source>
        <dbReference type="EMBL" id="MBB6251035.1"/>
    </source>
</evidence>
<feature type="active site" evidence="5 6">
    <location>
        <position position="172"/>
    </location>
</feature>
<keyword evidence="11" id="KW-1185">Reference proteome</keyword>
<dbReference type="PIRSF" id="PIRSF000876">
    <property type="entry name" value="RR_chemtxs_CheB"/>
    <property type="match status" value="1"/>
</dbReference>
<evidence type="ECO:0000256" key="1">
    <source>
        <dbReference type="ARBA" id="ARBA00022490"/>
    </source>
</evidence>
<dbReference type="SUPFAM" id="SSF52738">
    <property type="entry name" value="Methylesterase CheB, C-terminal domain"/>
    <property type="match status" value="1"/>
</dbReference>
<dbReference type="SUPFAM" id="SSF52172">
    <property type="entry name" value="CheY-like"/>
    <property type="match status" value="1"/>
</dbReference>
<dbReference type="GO" id="GO:0050568">
    <property type="term" value="F:protein-glutamine glutaminase activity"/>
    <property type="evidence" value="ECO:0007669"/>
    <property type="project" value="UniProtKB-UniRule"/>
</dbReference>
<dbReference type="RefSeq" id="WP_184799209.1">
    <property type="nucleotide sequence ID" value="NZ_JACIIZ010000004.1"/>
</dbReference>
<dbReference type="Gene3D" id="3.40.50.2300">
    <property type="match status" value="1"/>
</dbReference>
<dbReference type="InterPro" id="IPR035909">
    <property type="entry name" value="CheB_C"/>
</dbReference>
<dbReference type="InterPro" id="IPR008248">
    <property type="entry name" value="CheB-like"/>
</dbReference>
<dbReference type="GO" id="GO:0005737">
    <property type="term" value="C:cytoplasm"/>
    <property type="evidence" value="ECO:0007669"/>
    <property type="project" value="UniProtKB-SubCell"/>
</dbReference>
<keyword evidence="3 5" id="KW-0378">Hydrolase</keyword>
<feature type="active site" evidence="5 6">
    <location>
        <position position="292"/>
    </location>
</feature>
<dbReference type="EC" id="3.5.1.44" evidence="5"/>
<dbReference type="InterPro" id="IPR000673">
    <property type="entry name" value="Sig_transdc_resp-reg_Me-estase"/>
</dbReference>
<evidence type="ECO:0000259" key="8">
    <source>
        <dbReference type="PROSITE" id="PS50110"/>
    </source>
</evidence>
<dbReference type="Gene3D" id="3.40.50.180">
    <property type="entry name" value="Methylesterase CheB, C-terminal domain"/>
    <property type="match status" value="1"/>
</dbReference>